<evidence type="ECO:0000256" key="3">
    <source>
        <dbReference type="ARBA" id="ARBA00022801"/>
    </source>
</evidence>
<evidence type="ECO:0000313" key="7">
    <source>
        <dbReference type="EMBL" id="PJA13034.1"/>
    </source>
</evidence>
<comment type="caution">
    <text evidence="7">The sequence shown here is derived from an EMBL/GenBank/DDBJ whole genome shotgun (WGS) entry which is preliminary data.</text>
</comment>
<dbReference type="InterPro" id="IPR001405">
    <property type="entry name" value="UPF0758"/>
</dbReference>
<dbReference type="Pfam" id="PF04002">
    <property type="entry name" value="RadC"/>
    <property type="match status" value="1"/>
</dbReference>
<dbReference type="PROSITE" id="PS50249">
    <property type="entry name" value="MPN"/>
    <property type="match status" value="1"/>
</dbReference>
<protein>
    <recommendedName>
        <fullName evidence="6">MPN domain-containing protein</fullName>
    </recommendedName>
</protein>
<dbReference type="PANTHER" id="PTHR30471">
    <property type="entry name" value="DNA REPAIR PROTEIN RADC"/>
    <property type="match status" value="1"/>
</dbReference>
<dbReference type="Gene3D" id="3.40.140.10">
    <property type="entry name" value="Cytidine Deaminase, domain 2"/>
    <property type="match status" value="1"/>
</dbReference>
<feature type="domain" description="MPN" evidence="6">
    <location>
        <begin position="72"/>
        <end position="193"/>
    </location>
</feature>
<accession>A0A2M7W219</accession>
<keyword evidence="5" id="KW-0482">Metalloprotease</keyword>
<dbReference type="PROSITE" id="PS01302">
    <property type="entry name" value="UPF0758"/>
    <property type="match status" value="1"/>
</dbReference>
<keyword evidence="2" id="KW-0479">Metal-binding</keyword>
<dbReference type="CDD" id="cd08071">
    <property type="entry name" value="MPN_DUF2466"/>
    <property type="match status" value="1"/>
</dbReference>
<dbReference type="SUPFAM" id="SSF102712">
    <property type="entry name" value="JAB1/MPN domain"/>
    <property type="match status" value="1"/>
</dbReference>
<dbReference type="GO" id="GO:0008237">
    <property type="term" value="F:metallopeptidase activity"/>
    <property type="evidence" value="ECO:0007669"/>
    <property type="project" value="UniProtKB-KW"/>
</dbReference>
<dbReference type="GO" id="GO:0006508">
    <property type="term" value="P:proteolysis"/>
    <property type="evidence" value="ECO:0007669"/>
    <property type="project" value="UniProtKB-KW"/>
</dbReference>
<dbReference type="PANTHER" id="PTHR30471:SF3">
    <property type="entry name" value="UPF0758 PROTEIN YEES-RELATED"/>
    <property type="match status" value="1"/>
</dbReference>
<evidence type="ECO:0000256" key="5">
    <source>
        <dbReference type="ARBA" id="ARBA00023049"/>
    </source>
</evidence>
<keyword evidence="4" id="KW-0862">Zinc</keyword>
<evidence type="ECO:0000256" key="1">
    <source>
        <dbReference type="ARBA" id="ARBA00022670"/>
    </source>
</evidence>
<gene>
    <name evidence="7" type="ORF">COX64_03755</name>
</gene>
<evidence type="ECO:0000256" key="4">
    <source>
        <dbReference type="ARBA" id="ARBA00022833"/>
    </source>
</evidence>
<evidence type="ECO:0000256" key="2">
    <source>
        <dbReference type="ARBA" id="ARBA00022723"/>
    </source>
</evidence>
<name>A0A2M7W219_9BACT</name>
<evidence type="ECO:0000313" key="8">
    <source>
        <dbReference type="Proteomes" id="UP000228952"/>
    </source>
</evidence>
<keyword evidence="3" id="KW-0378">Hydrolase</keyword>
<dbReference type="Proteomes" id="UP000228952">
    <property type="component" value="Unassembled WGS sequence"/>
</dbReference>
<evidence type="ECO:0000259" key="6">
    <source>
        <dbReference type="PROSITE" id="PS50249"/>
    </source>
</evidence>
<dbReference type="InterPro" id="IPR037518">
    <property type="entry name" value="MPN"/>
</dbReference>
<dbReference type="EMBL" id="PFQB01000098">
    <property type="protein sequence ID" value="PJA13034.1"/>
    <property type="molecule type" value="Genomic_DNA"/>
</dbReference>
<dbReference type="GO" id="GO:0046872">
    <property type="term" value="F:metal ion binding"/>
    <property type="evidence" value="ECO:0007669"/>
    <property type="project" value="UniProtKB-KW"/>
</dbReference>
<dbReference type="InterPro" id="IPR025657">
    <property type="entry name" value="RadC_JAB"/>
</dbReference>
<proteinExistence type="predicted"/>
<keyword evidence="1" id="KW-0645">Protease</keyword>
<dbReference type="AlphaFoldDB" id="A0A2M7W219"/>
<organism evidence="7 8">
    <name type="scientific">Candidatus Dojkabacteria bacterium CG_4_10_14_0_2_um_filter_Dojkabacteria_WS6_41_15</name>
    <dbReference type="NCBI Taxonomy" id="2014249"/>
    <lineage>
        <taxon>Bacteria</taxon>
        <taxon>Candidatus Dojkabacteria</taxon>
    </lineage>
</organism>
<dbReference type="InterPro" id="IPR020891">
    <property type="entry name" value="UPF0758_CS"/>
</dbReference>
<sequence>MLRIGSAQKSVFELSRELAPLVENSISSAQSTNEFSSLVDKQIRPGSVQKHAILGMYELLLRQKTENIPSLRYTTPAALVELFRHLRTKQQEYVYGVYLSPRLQIVHTELLTKGTTDSVLIDARDVLYFGIKFRSRQFVLIHNHPSGDPKPSSEDIEQTKRIVSAAELLTMKLIDHIIIAKEGYFSFHEFTSVL</sequence>
<reference evidence="8" key="1">
    <citation type="submission" date="2017-09" db="EMBL/GenBank/DDBJ databases">
        <title>Depth-based differentiation of microbial function through sediment-hosted aquifers and enrichment of novel symbionts in the deep terrestrial subsurface.</title>
        <authorList>
            <person name="Probst A.J."/>
            <person name="Ladd B."/>
            <person name="Jarett J.K."/>
            <person name="Geller-Mcgrath D.E."/>
            <person name="Sieber C.M.K."/>
            <person name="Emerson J.B."/>
            <person name="Anantharaman K."/>
            <person name="Thomas B.C."/>
            <person name="Malmstrom R."/>
            <person name="Stieglmeier M."/>
            <person name="Klingl A."/>
            <person name="Woyke T."/>
            <person name="Ryan C.M."/>
            <person name="Banfield J.F."/>
        </authorList>
    </citation>
    <scope>NUCLEOTIDE SEQUENCE [LARGE SCALE GENOMIC DNA]</scope>
</reference>